<feature type="transmembrane region" description="Helical" evidence="1">
    <location>
        <begin position="16"/>
        <end position="34"/>
    </location>
</feature>
<name>A0A8J7Q7E0_9BACT</name>
<dbReference type="EMBL" id="JAFREP010000030">
    <property type="protein sequence ID" value="MBO1322042.1"/>
    <property type="molecule type" value="Genomic_DNA"/>
</dbReference>
<keyword evidence="1" id="KW-0472">Membrane</keyword>
<protein>
    <recommendedName>
        <fullName evidence="4">FecR protein domain-containing protein</fullName>
    </recommendedName>
</protein>
<dbReference type="PANTHER" id="PTHR38731:SF3">
    <property type="entry name" value="BLL6125 PROTEIN"/>
    <property type="match status" value="1"/>
</dbReference>
<sequence length="477" mass="52791">MKATKINISSTEIKKWAVFGIVLVGLVLVYLVMFNPKGEREAREMVQRAQNTLQEARVAVRTQGNNTPNVSMEEAAKALEKAQSLLIESDYTAAQREAQRANRYAQSVLEQYDPKQTLKAKVTISDFVGNVAVRKNNQNTFVAANRNTVLEIGDRIRTQAGGACRVVFMEGMRILMDPNSLIKIDESFRGAKEKSLLSLYADGGQLEISTSDLGQGRRATISTEFTQSLVYSNSELLHQVENDVTTILVRTGRVEVQTGSTSVNLVKNQGLIIRRDQPGDAVLALLPSPSPNSPGNFDTYKANANNFVKVTFTWDAVPGANAYHLEVSRDPYLLNLIEEREGFPGQRVILPNLQPGTYYWRITSQSNSGKIGVPSLIREFTVNEGTQRREVANVDNAPPSLQVTKVSVQGYLVIVQGKTERDALVRVNDEKALVDDRTGDFSHATTLPGRGIYTINVVSEDRAGNRSYKPQKIQINE</sequence>
<accession>A0A8J7Q7E0</accession>
<evidence type="ECO:0000256" key="1">
    <source>
        <dbReference type="SAM" id="Phobius"/>
    </source>
</evidence>
<comment type="caution">
    <text evidence="2">The sequence shown here is derived from an EMBL/GenBank/DDBJ whole genome shotgun (WGS) entry which is preliminary data.</text>
</comment>
<dbReference type="Proteomes" id="UP000664417">
    <property type="component" value="Unassembled WGS sequence"/>
</dbReference>
<keyword evidence="3" id="KW-1185">Reference proteome</keyword>
<organism evidence="2 3">
    <name type="scientific">Acanthopleuribacter pedis</name>
    <dbReference type="NCBI Taxonomy" id="442870"/>
    <lineage>
        <taxon>Bacteria</taxon>
        <taxon>Pseudomonadati</taxon>
        <taxon>Acidobacteriota</taxon>
        <taxon>Holophagae</taxon>
        <taxon>Acanthopleuribacterales</taxon>
        <taxon>Acanthopleuribacteraceae</taxon>
        <taxon>Acanthopleuribacter</taxon>
    </lineage>
</organism>
<reference evidence="2" key="1">
    <citation type="submission" date="2021-03" db="EMBL/GenBank/DDBJ databases">
        <authorList>
            <person name="Wang G."/>
        </authorList>
    </citation>
    <scope>NUCLEOTIDE SEQUENCE</scope>
    <source>
        <strain evidence="2">KCTC 12899</strain>
    </source>
</reference>
<dbReference type="InterPro" id="IPR003961">
    <property type="entry name" value="FN3_dom"/>
</dbReference>
<dbReference type="Gene3D" id="2.60.40.10">
    <property type="entry name" value="Immunoglobulins"/>
    <property type="match status" value="2"/>
</dbReference>
<keyword evidence="1" id="KW-0812">Transmembrane</keyword>
<dbReference type="PANTHER" id="PTHR38731">
    <property type="entry name" value="LIPL45-RELATED LIPOPROTEIN-RELATED"/>
    <property type="match status" value="1"/>
</dbReference>
<evidence type="ECO:0008006" key="4">
    <source>
        <dbReference type="Google" id="ProtNLM"/>
    </source>
</evidence>
<dbReference type="RefSeq" id="WP_207862012.1">
    <property type="nucleotide sequence ID" value="NZ_JAFREP010000030.1"/>
</dbReference>
<dbReference type="CDD" id="cd00063">
    <property type="entry name" value="FN3"/>
    <property type="match status" value="1"/>
</dbReference>
<evidence type="ECO:0000313" key="3">
    <source>
        <dbReference type="Proteomes" id="UP000664417"/>
    </source>
</evidence>
<evidence type="ECO:0000313" key="2">
    <source>
        <dbReference type="EMBL" id="MBO1322042.1"/>
    </source>
</evidence>
<gene>
    <name evidence="2" type="ORF">J3U88_26435</name>
</gene>
<dbReference type="AlphaFoldDB" id="A0A8J7Q7E0"/>
<dbReference type="InterPro" id="IPR013783">
    <property type="entry name" value="Ig-like_fold"/>
</dbReference>
<keyword evidence="1" id="KW-1133">Transmembrane helix</keyword>
<proteinExistence type="predicted"/>